<comment type="catalytic activity">
    <reaction evidence="8">
        <text>tRNA(Ile) + L-isoleucine + ATP = L-isoleucyl-tRNA(Ile) + AMP + diphosphate</text>
        <dbReference type="Rhea" id="RHEA:11060"/>
        <dbReference type="Rhea" id="RHEA-COMP:9666"/>
        <dbReference type="Rhea" id="RHEA-COMP:9695"/>
        <dbReference type="ChEBI" id="CHEBI:30616"/>
        <dbReference type="ChEBI" id="CHEBI:33019"/>
        <dbReference type="ChEBI" id="CHEBI:58045"/>
        <dbReference type="ChEBI" id="CHEBI:78442"/>
        <dbReference type="ChEBI" id="CHEBI:78528"/>
        <dbReference type="ChEBI" id="CHEBI:456215"/>
        <dbReference type="EC" id="6.1.1.5"/>
    </reaction>
</comment>
<dbReference type="Gene3D" id="1.10.730.10">
    <property type="entry name" value="Isoleucyl-tRNA Synthetase, Domain 1"/>
    <property type="match status" value="1"/>
</dbReference>
<dbReference type="Pfam" id="PF00133">
    <property type="entry name" value="tRNA-synt_1"/>
    <property type="match status" value="1"/>
</dbReference>
<dbReference type="AlphaFoldDB" id="A0A7C1K073"/>
<feature type="domain" description="Methionyl/Valyl/Leucyl/Isoleucyl-tRNA synthetase anticodon-binding" evidence="11">
    <location>
        <begin position="682"/>
        <end position="832"/>
    </location>
</feature>
<dbReference type="InterPro" id="IPR014729">
    <property type="entry name" value="Rossmann-like_a/b/a_fold"/>
</dbReference>
<accession>A0A7C1K073</accession>
<sequence>MFEPVPTKDVDFPALERAVLRWWYDHGIVQKYLTRNAHSDKRYSFMDGPITANNPMGVHHAWGRTYKDFYQRFYTMLGYRQRYQNGFDCQGLWVEVEVERELGFTSKRDIEAYGIDRFVEKCKERVFTYSAIQTEQSKRLGYFMDWDNSYYTLSDENNYAIWHFLKVCHQNGWIYHGFDVMPWCPRCATGLSEMEVSEGYKEITHLSVYVRFPLEGRDRESLLVWTTTPWTLTANVAAAVHPDLTYVRVRQNDEVLILAEEAARHALRGPYEVLQYLKGSDLIGLRYRGPYDHLPVNAQVEHRVIPWEAVDPSEGTGIVHIAPGCGREDYQLSKEHALAVIAPLTEDGYYVDGFDWLTGQHVHTVAEPIARDLETRGLLYRREPYTHRYPTCWRCGTELVFRLVDEWFIAVDPWREKVMEAARQVRWIPEFGLERELDWLRNMDDWMISKKRYWGLALPIWQCAECGWFDVIGSEQELRERAIAGWEEFEGHTPHRPWIDAVKIRCERCGAVASRIPDVGNPWLDAGIVPFSTLRYRHDRDFWQEWFPVDFITESFPGQFRNWFYSLLAQSTVLTGQAPMKTCLGFALLRDEKGEEMHKSKGNAIWFDEAAERAGVDVMRWLYLKHNPAQNLNFGWRLLDEVRRTFLLPLWNSYAFFANYARLDGFVPSQHDVPLEERTLLDRWILARLQQVIMTVRDRIQDYDSMNAARALQEFVVDDLSNWYIRRNRRRFWKTESDRDKAAAYLTLYEVLVTLAKLLAPFIPFTTELMYQNLVRRVDPQAPESVHLTDYPEADPAKVDLQLIQDMNWLLRAVELGRAARNKAGVKVRQPLARAVVAVREPAARRALERLLDQFMDELNVKAVEFADRPEDYLTYRVKPNLPVLGPRLGAKLPAVQRVLTELDQNKLARRLRAGNHITLVVDGEELEFGPDDFLVEALDRPGFAAFEDRDLLVAVDLEITPELRLEGLARDFVRGVQEARKNAGFEIDDTIVVVYRASGDMAAAVERFADYIAHETLAVELRPGDPEREDGHLEEVKVGRERFVVALRRVGRLAEARR</sequence>
<keyword evidence="2 12" id="KW-0436">Ligase</keyword>
<dbReference type="GO" id="GO:0000049">
    <property type="term" value="F:tRNA binding"/>
    <property type="evidence" value="ECO:0007669"/>
    <property type="project" value="InterPro"/>
</dbReference>
<evidence type="ECO:0000256" key="1">
    <source>
        <dbReference type="ARBA" id="ARBA00013165"/>
    </source>
</evidence>
<dbReference type="GO" id="GO:0005524">
    <property type="term" value="F:ATP binding"/>
    <property type="evidence" value="ECO:0007669"/>
    <property type="project" value="UniProtKB-KW"/>
</dbReference>
<comment type="function">
    <text evidence="7">Catalyzes the attachment of isoleucine to tRNA(Ile). As IleRS can inadvertently accommodate and process structurally similar amino acids such as valine, to avoid such errors it has two additional distinct tRNA(Ile)-dependent editing activities. One activity is designated as 'pretransfer' editing and involves the hydrolysis of activated Val-AMP. The other activity is designated 'posttransfer' editing and involves deacylation of mischarged Val-tRNA(Ile).</text>
</comment>
<keyword evidence="3" id="KW-0547">Nucleotide-binding</keyword>
<organism evidence="12">
    <name type="scientific">Thermomicrobium roseum</name>
    <dbReference type="NCBI Taxonomy" id="500"/>
    <lineage>
        <taxon>Bacteria</taxon>
        <taxon>Pseudomonadati</taxon>
        <taxon>Thermomicrobiota</taxon>
        <taxon>Thermomicrobia</taxon>
        <taxon>Thermomicrobiales</taxon>
        <taxon>Thermomicrobiaceae</taxon>
        <taxon>Thermomicrobium</taxon>
    </lineage>
</organism>
<dbReference type="InterPro" id="IPR033709">
    <property type="entry name" value="Anticodon_Ile_ABEc"/>
</dbReference>
<evidence type="ECO:0000256" key="3">
    <source>
        <dbReference type="ARBA" id="ARBA00022741"/>
    </source>
</evidence>
<keyword evidence="4" id="KW-0067">ATP-binding</keyword>
<evidence type="ECO:0000256" key="8">
    <source>
        <dbReference type="ARBA" id="ARBA00048359"/>
    </source>
</evidence>
<evidence type="ECO:0000256" key="7">
    <source>
        <dbReference type="ARBA" id="ARBA00025217"/>
    </source>
</evidence>
<evidence type="ECO:0000256" key="2">
    <source>
        <dbReference type="ARBA" id="ARBA00022598"/>
    </source>
</evidence>
<dbReference type="PANTHER" id="PTHR42780">
    <property type="entry name" value="SOLEUCYL-TRNA SYNTHETASE"/>
    <property type="match status" value="1"/>
</dbReference>
<dbReference type="NCBIfam" id="TIGR00392">
    <property type="entry name" value="ileS"/>
    <property type="match status" value="1"/>
</dbReference>
<name>A0A7C1K073_THERO</name>
<dbReference type="EC" id="6.1.1.5" evidence="1 9"/>
<dbReference type="Pfam" id="PF19302">
    <property type="entry name" value="DUF5915"/>
    <property type="match status" value="1"/>
</dbReference>
<keyword evidence="6" id="KW-0030">Aminoacyl-tRNA synthetase</keyword>
<evidence type="ECO:0000256" key="4">
    <source>
        <dbReference type="ARBA" id="ARBA00022840"/>
    </source>
</evidence>
<dbReference type="GO" id="GO:0004822">
    <property type="term" value="F:isoleucine-tRNA ligase activity"/>
    <property type="evidence" value="ECO:0007669"/>
    <property type="project" value="UniProtKB-UniRule"/>
</dbReference>
<dbReference type="Gene3D" id="3.40.50.620">
    <property type="entry name" value="HUPs"/>
    <property type="match status" value="2"/>
</dbReference>
<evidence type="ECO:0000256" key="9">
    <source>
        <dbReference type="NCBIfam" id="TIGR00392"/>
    </source>
</evidence>
<comment type="caution">
    <text evidence="12">The sequence shown here is derived from an EMBL/GenBank/DDBJ whole genome shotgun (WGS) entry which is preliminary data.</text>
</comment>
<dbReference type="GO" id="GO:0002161">
    <property type="term" value="F:aminoacyl-tRNA deacylase activity"/>
    <property type="evidence" value="ECO:0007669"/>
    <property type="project" value="InterPro"/>
</dbReference>
<protein>
    <recommendedName>
        <fullName evidence="1 9">Isoleucine--tRNA ligase</fullName>
        <ecNumber evidence="1 9">6.1.1.5</ecNumber>
    </recommendedName>
</protein>
<dbReference type="CDD" id="cd07961">
    <property type="entry name" value="Anticodon_Ia_Ile_ABEc"/>
    <property type="match status" value="1"/>
</dbReference>
<dbReference type="SUPFAM" id="SSF52374">
    <property type="entry name" value="Nucleotidylyl transferase"/>
    <property type="match status" value="1"/>
</dbReference>
<dbReference type="InterPro" id="IPR009008">
    <property type="entry name" value="Val/Leu/Ile-tRNA-synth_edit"/>
</dbReference>
<evidence type="ECO:0000256" key="5">
    <source>
        <dbReference type="ARBA" id="ARBA00022917"/>
    </source>
</evidence>
<feature type="domain" description="Aminoacyl-tRNA synthetase class Ia" evidence="10">
    <location>
        <begin position="19"/>
        <end position="633"/>
    </location>
</feature>
<reference evidence="12" key="1">
    <citation type="journal article" date="2020" name="mSystems">
        <title>Genome- and Community-Level Interaction Insights into Carbon Utilization and Element Cycling Functions of Hydrothermarchaeota in Hydrothermal Sediment.</title>
        <authorList>
            <person name="Zhou Z."/>
            <person name="Liu Y."/>
            <person name="Xu W."/>
            <person name="Pan J."/>
            <person name="Luo Z.H."/>
            <person name="Li M."/>
        </authorList>
    </citation>
    <scope>NUCLEOTIDE SEQUENCE [LARGE SCALE GENOMIC DNA]</scope>
    <source>
        <strain evidence="12">SpSt-222</strain>
    </source>
</reference>
<keyword evidence="5" id="KW-0648">Protein biosynthesis</keyword>
<proteinExistence type="predicted"/>
<evidence type="ECO:0000313" key="12">
    <source>
        <dbReference type="EMBL" id="HEF65943.1"/>
    </source>
</evidence>
<dbReference type="EMBL" id="DSJL01000011">
    <property type="protein sequence ID" value="HEF65943.1"/>
    <property type="molecule type" value="Genomic_DNA"/>
</dbReference>
<evidence type="ECO:0000259" key="10">
    <source>
        <dbReference type="Pfam" id="PF00133"/>
    </source>
</evidence>
<evidence type="ECO:0000256" key="6">
    <source>
        <dbReference type="ARBA" id="ARBA00023146"/>
    </source>
</evidence>
<dbReference type="InterPro" id="IPR002301">
    <property type="entry name" value="Ile-tRNA-ligase"/>
</dbReference>
<gene>
    <name evidence="12" type="ORF">ENP47_10145</name>
</gene>
<evidence type="ECO:0000259" key="11">
    <source>
        <dbReference type="Pfam" id="PF08264"/>
    </source>
</evidence>
<dbReference type="PANTHER" id="PTHR42780:SF1">
    <property type="entry name" value="ISOLEUCINE--TRNA LIGASE, CYTOPLASMIC"/>
    <property type="match status" value="1"/>
</dbReference>
<dbReference type="InterPro" id="IPR023586">
    <property type="entry name" value="Ile-tRNA-ligase_type2"/>
</dbReference>
<dbReference type="InterPro" id="IPR009080">
    <property type="entry name" value="tRNAsynth_Ia_anticodon-bd"/>
</dbReference>
<dbReference type="GO" id="GO:0006428">
    <property type="term" value="P:isoleucyl-tRNA aminoacylation"/>
    <property type="evidence" value="ECO:0007669"/>
    <property type="project" value="UniProtKB-UniRule"/>
</dbReference>
<dbReference type="SUPFAM" id="SSF47323">
    <property type="entry name" value="Anticodon-binding domain of a subclass of class I aminoacyl-tRNA synthetases"/>
    <property type="match status" value="1"/>
</dbReference>
<dbReference type="PRINTS" id="PR00984">
    <property type="entry name" value="TRNASYNTHILE"/>
</dbReference>
<dbReference type="Pfam" id="PF08264">
    <property type="entry name" value="Anticodon_1"/>
    <property type="match status" value="1"/>
</dbReference>
<dbReference type="GO" id="GO:0005737">
    <property type="term" value="C:cytoplasm"/>
    <property type="evidence" value="ECO:0007669"/>
    <property type="project" value="UniProtKB-UniRule"/>
</dbReference>
<dbReference type="SUPFAM" id="SSF50677">
    <property type="entry name" value="ValRS/IleRS/LeuRS editing domain"/>
    <property type="match status" value="1"/>
</dbReference>
<dbReference type="InterPro" id="IPR002300">
    <property type="entry name" value="aa-tRNA-synth_Ia"/>
</dbReference>
<dbReference type="InterPro" id="IPR013155">
    <property type="entry name" value="M/V/L/I-tRNA-synth_anticd-bd"/>
</dbReference>